<evidence type="ECO:0000313" key="9">
    <source>
        <dbReference type="EMBL" id="KDQ25011.1"/>
    </source>
</evidence>
<feature type="transmembrane region" description="Helical" evidence="7">
    <location>
        <begin position="428"/>
        <end position="450"/>
    </location>
</feature>
<dbReference type="Proteomes" id="UP000027073">
    <property type="component" value="Unassembled WGS sequence"/>
</dbReference>
<dbReference type="GO" id="GO:0022857">
    <property type="term" value="F:transmembrane transporter activity"/>
    <property type="evidence" value="ECO:0007669"/>
    <property type="project" value="InterPro"/>
</dbReference>
<reference evidence="10" key="1">
    <citation type="journal article" date="2014" name="Proc. Natl. Acad. Sci. U.S.A.">
        <title>Extensive sampling of basidiomycete genomes demonstrates inadequacy of the white-rot/brown-rot paradigm for wood decay fungi.</title>
        <authorList>
            <person name="Riley R."/>
            <person name="Salamov A.A."/>
            <person name="Brown D.W."/>
            <person name="Nagy L.G."/>
            <person name="Floudas D."/>
            <person name="Held B.W."/>
            <person name="Levasseur A."/>
            <person name="Lombard V."/>
            <person name="Morin E."/>
            <person name="Otillar R."/>
            <person name="Lindquist E.A."/>
            <person name="Sun H."/>
            <person name="LaButti K.M."/>
            <person name="Schmutz J."/>
            <person name="Jabbour D."/>
            <person name="Luo H."/>
            <person name="Baker S.E."/>
            <person name="Pisabarro A.G."/>
            <person name="Walton J.D."/>
            <person name="Blanchette R.A."/>
            <person name="Henrissat B."/>
            <person name="Martin F."/>
            <person name="Cullen D."/>
            <person name="Hibbett D.S."/>
            <person name="Grigoriev I.V."/>
        </authorList>
    </citation>
    <scope>NUCLEOTIDE SEQUENCE [LARGE SCALE GENOMIC DNA]</scope>
    <source>
        <strain evidence="10">PC15</strain>
    </source>
</reference>
<dbReference type="InterPro" id="IPR020846">
    <property type="entry name" value="MFS_dom"/>
</dbReference>
<proteinExistence type="predicted"/>
<feature type="region of interest" description="Disordered" evidence="6">
    <location>
        <begin position="248"/>
        <end position="280"/>
    </location>
</feature>
<feature type="domain" description="Major facilitator superfamily (MFS) profile" evidence="8">
    <location>
        <begin position="17"/>
        <end position="502"/>
    </location>
</feature>
<evidence type="ECO:0000256" key="6">
    <source>
        <dbReference type="SAM" id="MobiDB-lite"/>
    </source>
</evidence>
<feature type="transmembrane region" description="Helical" evidence="7">
    <location>
        <begin position="61"/>
        <end position="81"/>
    </location>
</feature>
<keyword evidence="5 7" id="KW-0472">Membrane</keyword>
<sequence length="502" mass="54356">MPLEDGVVHGLPKTPLPLRQLFIVSLLQGAEPLTSSIIFPFVNQAVRESGITGGDETKTGYYAGAIESIFFVAECLTVVYWGRLSDRIGRKPVMLIGLVGLALSMITFGLSKSYWLLFVSRFIQGMSNGNMGMAKNIIAEITDESNIADAFACLPLIWSIGGTVGPIIGGTLSNPATSYPSSVFASWPLFVKHPYLLPCMVAAIYSLISLTVGLLWLDELSGDDFEASVYTYTTRAGAAMPHDGLVTSADAPSESTPLLPPSPSSTTVSLPSSLSSSSTTIAHSPRTLLSTPPIRFSLINLAFLAFADQSCQVILPLVFSTPTSLYGLALRPYAIGVTLGVFGVLNGLIQVYALGWLTSRFGSTKVYQWAFAGLLGAFSTYVAVGEAVRLRGEVDTLVWALVVVLLAFFSQYYMAWGTSLIPASICRFADLPICFVLVLVLTVRAARIYIPDPRIHHPRPLGPRDAHSPRPDRHIHHARRRARVRVLPVRVLDADARALSRR</sequence>
<dbReference type="PANTHER" id="PTHR23504">
    <property type="entry name" value="MAJOR FACILITATOR SUPERFAMILY DOMAIN-CONTAINING PROTEIN 10"/>
    <property type="match status" value="1"/>
</dbReference>
<keyword evidence="2" id="KW-0813">Transport</keyword>
<gene>
    <name evidence="9" type="ORF">PLEOSDRAFT_1046804</name>
</gene>
<feature type="transmembrane region" description="Helical" evidence="7">
    <location>
        <begin position="366"/>
        <end position="384"/>
    </location>
</feature>
<evidence type="ECO:0000256" key="5">
    <source>
        <dbReference type="ARBA" id="ARBA00023136"/>
    </source>
</evidence>
<dbReference type="PROSITE" id="PS50850">
    <property type="entry name" value="MFS"/>
    <property type="match status" value="1"/>
</dbReference>
<dbReference type="InterPro" id="IPR036259">
    <property type="entry name" value="MFS_trans_sf"/>
</dbReference>
<dbReference type="InParanoid" id="A0A067NN12"/>
<name>A0A067NN12_PLEO1</name>
<dbReference type="AlphaFoldDB" id="A0A067NN12"/>
<evidence type="ECO:0000256" key="4">
    <source>
        <dbReference type="ARBA" id="ARBA00022989"/>
    </source>
</evidence>
<dbReference type="Pfam" id="PF07690">
    <property type="entry name" value="MFS_1"/>
    <property type="match status" value="1"/>
</dbReference>
<dbReference type="VEuPathDB" id="FungiDB:PLEOSDRAFT_1046804"/>
<dbReference type="EMBL" id="KL198011">
    <property type="protein sequence ID" value="KDQ25011.1"/>
    <property type="molecule type" value="Genomic_DNA"/>
</dbReference>
<keyword evidence="3 7" id="KW-0812">Transmembrane</keyword>
<dbReference type="PRINTS" id="PR01035">
    <property type="entry name" value="TCRTETA"/>
</dbReference>
<feature type="transmembrane region" description="Helical" evidence="7">
    <location>
        <begin position="195"/>
        <end position="217"/>
    </location>
</feature>
<comment type="subcellular location">
    <subcellularLocation>
        <location evidence="1">Membrane</location>
        <topology evidence="1">Multi-pass membrane protein</topology>
    </subcellularLocation>
</comment>
<evidence type="ECO:0000256" key="3">
    <source>
        <dbReference type="ARBA" id="ARBA00022692"/>
    </source>
</evidence>
<keyword evidence="4 7" id="KW-1133">Transmembrane helix</keyword>
<feature type="transmembrane region" description="Helical" evidence="7">
    <location>
        <begin position="396"/>
        <end position="416"/>
    </location>
</feature>
<dbReference type="GO" id="GO:0016020">
    <property type="term" value="C:membrane"/>
    <property type="evidence" value="ECO:0007669"/>
    <property type="project" value="UniProtKB-SubCell"/>
</dbReference>
<evidence type="ECO:0000256" key="1">
    <source>
        <dbReference type="ARBA" id="ARBA00004141"/>
    </source>
</evidence>
<dbReference type="InterPro" id="IPR011701">
    <property type="entry name" value="MFS"/>
</dbReference>
<protein>
    <recommendedName>
        <fullName evidence="8">Major facilitator superfamily (MFS) profile domain-containing protein</fullName>
    </recommendedName>
</protein>
<feature type="compositionally biased region" description="Low complexity" evidence="6">
    <location>
        <begin position="264"/>
        <end position="280"/>
    </location>
</feature>
<dbReference type="HOGENOM" id="CLU_001265_54_6_1"/>
<evidence type="ECO:0000259" key="8">
    <source>
        <dbReference type="PROSITE" id="PS50850"/>
    </source>
</evidence>
<accession>A0A067NN12</accession>
<evidence type="ECO:0000256" key="2">
    <source>
        <dbReference type="ARBA" id="ARBA00022448"/>
    </source>
</evidence>
<organism evidence="9 10">
    <name type="scientific">Pleurotus ostreatus (strain PC15)</name>
    <name type="common">Oyster mushroom</name>
    <dbReference type="NCBI Taxonomy" id="1137138"/>
    <lineage>
        <taxon>Eukaryota</taxon>
        <taxon>Fungi</taxon>
        <taxon>Dikarya</taxon>
        <taxon>Basidiomycota</taxon>
        <taxon>Agaricomycotina</taxon>
        <taxon>Agaricomycetes</taxon>
        <taxon>Agaricomycetidae</taxon>
        <taxon>Agaricales</taxon>
        <taxon>Pleurotineae</taxon>
        <taxon>Pleurotaceae</taxon>
        <taxon>Pleurotus</taxon>
    </lineage>
</organism>
<evidence type="ECO:0000256" key="7">
    <source>
        <dbReference type="SAM" id="Phobius"/>
    </source>
</evidence>
<dbReference type="PANTHER" id="PTHR23504:SF15">
    <property type="entry name" value="MAJOR FACILITATOR SUPERFAMILY (MFS) PROFILE DOMAIN-CONTAINING PROTEIN"/>
    <property type="match status" value="1"/>
</dbReference>
<dbReference type="SUPFAM" id="SSF103473">
    <property type="entry name" value="MFS general substrate transporter"/>
    <property type="match status" value="1"/>
</dbReference>
<dbReference type="Gene3D" id="1.20.1250.20">
    <property type="entry name" value="MFS general substrate transporter like domains"/>
    <property type="match status" value="1"/>
</dbReference>
<feature type="transmembrane region" description="Helical" evidence="7">
    <location>
        <begin position="93"/>
        <end position="117"/>
    </location>
</feature>
<dbReference type="InterPro" id="IPR001958">
    <property type="entry name" value="Tet-R_TetA/multi-R_MdtG-like"/>
</dbReference>
<feature type="transmembrane region" description="Helical" evidence="7">
    <location>
        <begin position="333"/>
        <end position="354"/>
    </location>
</feature>
<evidence type="ECO:0000313" key="10">
    <source>
        <dbReference type="Proteomes" id="UP000027073"/>
    </source>
</evidence>
<dbReference type="OrthoDB" id="419616at2759"/>